<evidence type="ECO:0000256" key="2">
    <source>
        <dbReference type="PIRSR" id="PIRSR600888-1"/>
    </source>
</evidence>
<dbReference type="GO" id="GO:0005829">
    <property type="term" value="C:cytosol"/>
    <property type="evidence" value="ECO:0007669"/>
    <property type="project" value="TreeGrafter"/>
</dbReference>
<dbReference type="InterPro" id="IPR000888">
    <property type="entry name" value="RmlC-like"/>
</dbReference>
<name>A0A1H2VRQ4_9PSEU</name>
<accession>A0A1H2VRQ4</accession>
<reference evidence="4 5" key="1">
    <citation type="submission" date="2016-10" db="EMBL/GenBank/DDBJ databases">
        <authorList>
            <person name="de Groot N.N."/>
        </authorList>
    </citation>
    <scope>NUCLEOTIDE SEQUENCE [LARGE SCALE GENOMIC DNA]</scope>
    <source>
        <strain evidence="4 5">CPCC 202699</strain>
    </source>
</reference>
<evidence type="ECO:0000313" key="4">
    <source>
        <dbReference type="EMBL" id="SDW70539.1"/>
    </source>
</evidence>
<dbReference type="EMBL" id="FNON01000001">
    <property type="protein sequence ID" value="SDW70539.1"/>
    <property type="molecule type" value="Genomic_DNA"/>
</dbReference>
<dbReference type="PANTHER" id="PTHR21047:SF2">
    <property type="entry name" value="THYMIDINE DIPHOSPHO-4-KETO-RHAMNOSE 3,5-EPIMERASE"/>
    <property type="match status" value="1"/>
</dbReference>
<dbReference type="GO" id="GO:0000271">
    <property type="term" value="P:polysaccharide biosynthetic process"/>
    <property type="evidence" value="ECO:0007669"/>
    <property type="project" value="TreeGrafter"/>
</dbReference>
<dbReference type="InterPro" id="IPR014710">
    <property type="entry name" value="RmlC-like_jellyroll"/>
</dbReference>
<proteinExistence type="inferred from homology"/>
<feature type="active site" description="Proton acceptor" evidence="2">
    <location>
        <position position="62"/>
    </location>
</feature>
<keyword evidence="5" id="KW-1185">Reference proteome</keyword>
<dbReference type="InterPro" id="IPR011051">
    <property type="entry name" value="RmlC_Cupin_sf"/>
</dbReference>
<feature type="site" description="Participates in a stacking interaction with the thymidine ring of dTDP-4-oxo-6-deoxyglucose" evidence="3">
    <location>
        <position position="138"/>
    </location>
</feature>
<evidence type="ECO:0000313" key="5">
    <source>
        <dbReference type="Proteomes" id="UP000199515"/>
    </source>
</evidence>
<sequence>MEIRELALPEVFLVKPRGFPDERGVFYESFRQDLVSEAVGRPFTVAQSNLSVSRRGTLRGLHGTRGPRSQAKLVTCVRGAVLDIVVDLRVGSPNFGQHAMVWLNAESMASVYIGEDLAHSFLALEDNTSMHYYCSMTYDEDAVYKVDPRDPDLDLPWGLTGEPIQSDADLKAPSLATAIADKLLPVYTGPGPR</sequence>
<dbReference type="PANTHER" id="PTHR21047">
    <property type="entry name" value="DTDP-6-DEOXY-D-GLUCOSE-3,5 EPIMERASE"/>
    <property type="match status" value="1"/>
</dbReference>
<dbReference type="SUPFAM" id="SSF51182">
    <property type="entry name" value="RmlC-like cupins"/>
    <property type="match status" value="1"/>
</dbReference>
<organism evidence="4 5">
    <name type="scientific">Amycolatopsis xylanica</name>
    <dbReference type="NCBI Taxonomy" id="589385"/>
    <lineage>
        <taxon>Bacteria</taxon>
        <taxon>Bacillati</taxon>
        <taxon>Actinomycetota</taxon>
        <taxon>Actinomycetes</taxon>
        <taxon>Pseudonocardiales</taxon>
        <taxon>Pseudonocardiaceae</taxon>
        <taxon>Amycolatopsis</taxon>
    </lineage>
</organism>
<dbReference type="STRING" id="589385.SAMN05421504_1011300"/>
<dbReference type="GO" id="GO:0008830">
    <property type="term" value="F:dTDP-4-dehydrorhamnose 3,5-epimerase activity"/>
    <property type="evidence" value="ECO:0007669"/>
    <property type="project" value="InterPro"/>
</dbReference>
<protein>
    <submittedName>
        <fullName evidence="4">dTDP-4-dehydrorhamnose 3,5-epimerase/NDP-hexose 3,5-(Or5-) epimerasee</fullName>
    </submittedName>
</protein>
<comment type="similarity">
    <text evidence="1">Belongs to the dTDP-4-dehydrorhamnose 3,5-epimerase family.</text>
</comment>
<dbReference type="Proteomes" id="UP000199515">
    <property type="component" value="Unassembled WGS sequence"/>
</dbReference>
<dbReference type="AlphaFoldDB" id="A0A1H2VRQ4"/>
<dbReference type="OrthoDB" id="9800680at2"/>
<dbReference type="Gene3D" id="2.60.120.10">
    <property type="entry name" value="Jelly Rolls"/>
    <property type="match status" value="1"/>
</dbReference>
<dbReference type="GO" id="GO:0019305">
    <property type="term" value="P:dTDP-rhamnose biosynthetic process"/>
    <property type="evidence" value="ECO:0007669"/>
    <property type="project" value="TreeGrafter"/>
</dbReference>
<dbReference type="CDD" id="cd00438">
    <property type="entry name" value="cupin_RmlC"/>
    <property type="match status" value="1"/>
</dbReference>
<evidence type="ECO:0000256" key="1">
    <source>
        <dbReference type="ARBA" id="ARBA00010154"/>
    </source>
</evidence>
<evidence type="ECO:0000256" key="3">
    <source>
        <dbReference type="PIRSR" id="PIRSR600888-3"/>
    </source>
</evidence>
<gene>
    <name evidence="4" type="ORF">SAMN05421504_1011300</name>
</gene>
<feature type="active site" description="Proton donor" evidence="2">
    <location>
        <position position="132"/>
    </location>
</feature>
<dbReference type="Pfam" id="PF00908">
    <property type="entry name" value="dTDP_sugar_isom"/>
    <property type="match status" value="1"/>
</dbReference>